<dbReference type="EMBL" id="VVIW01000045">
    <property type="protein sequence ID" value="NHZ44914.1"/>
    <property type="molecule type" value="Genomic_DNA"/>
</dbReference>
<comment type="caution">
    <text evidence="1">The sequence shown here is derived from an EMBL/GenBank/DDBJ whole genome shotgun (WGS) entry which is preliminary data.</text>
</comment>
<name>A0ABX0MMV7_9BURK</name>
<evidence type="ECO:0008006" key="3">
    <source>
        <dbReference type="Google" id="ProtNLM"/>
    </source>
</evidence>
<sequence length="127" mass="14528">MNIFDFITTNLFLSNLFPQGLEGDVLLGQLSFSVKGQMALNIHTQQKPAIETAKWGTWGEDYNVIVLQLSGHGGRYLHMENWWHADFAPVNRIEENGIAMLTQRGDNWSIKMDLDDLILQRCSTYLI</sequence>
<dbReference type="RefSeq" id="WP_167082039.1">
    <property type="nucleotide sequence ID" value="NZ_VVIW01000045.1"/>
</dbReference>
<evidence type="ECO:0000313" key="2">
    <source>
        <dbReference type="Proteomes" id="UP000819052"/>
    </source>
</evidence>
<protein>
    <recommendedName>
        <fullName evidence="3">DUF4902 domain-containing protein</fullName>
    </recommendedName>
</protein>
<dbReference type="Proteomes" id="UP000819052">
    <property type="component" value="Unassembled WGS sequence"/>
</dbReference>
<organism evidence="1 2">
    <name type="scientific">Massilia aquatica</name>
    <dbReference type="NCBI Taxonomy" id="2609000"/>
    <lineage>
        <taxon>Bacteria</taxon>
        <taxon>Pseudomonadati</taxon>
        <taxon>Pseudomonadota</taxon>
        <taxon>Betaproteobacteria</taxon>
        <taxon>Burkholderiales</taxon>
        <taxon>Oxalobacteraceae</taxon>
        <taxon>Telluria group</taxon>
        <taxon>Massilia</taxon>
    </lineage>
</organism>
<evidence type="ECO:0000313" key="1">
    <source>
        <dbReference type="EMBL" id="NHZ44914.1"/>
    </source>
</evidence>
<accession>A0ABX0MMV7</accession>
<gene>
    <name evidence="1" type="ORF">F1609_32920</name>
</gene>
<keyword evidence="2" id="KW-1185">Reference proteome</keyword>
<reference evidence="1 2" key="1">
    <citation type="submission" date="2019-09" db="EMBL/GenBank/DDBJ databases">
        <title>Taxonomy of Antarctic Massilia spp.: description of Massilia rubra sp. nov., Massilia aquatica sp. nov., Massilia mucilaginosa sp. nov., Massilia frigida sp. nov. isolated from streams, lakes and regoliths.</title>
        <authorList>
            <person name="Holochova P."/>
            <person name="Sedlacek I."/>
            <person name="Kralova S."/>
            <person name="Maslanova I."/>
            <person name="Busse H.-J."/>
            <person name="Stankova E."/>
            <person name="Vrbovska V."/>
            <person name="Kovarovic V."/>
            <person name="Bartak M."/>
            <person name="Svec P."/>
            <person name="Pantucek R."/>
        </authorList>
    </citation>
    <scope>NUCLEOTIDE SEQUENCE [LARGE SCALE GENOMIC DNA]</scope>
    <source>
        <strain evidence="1 2">CCM 8693</strain>
    </source>
</reference>
<proteinExistence type="predicted"/>